<keyword evidence="2" id="KW-1185">Reference proteome</keyword>
<name>A0ABR8E9G7_9CYAN</name>
<accession>A0ABR8E9G7</accession>
<reference evidence="1 2" key="1">
    <citation type="journal article" date="2020" name="ISME J.">
        <title>Comparative genomics reveals insights into cyanobacterial evolution and habitat adaptation.</title>
        <authorList>
            <person name="Chen M.Y."/>
            <person name="Teng W.K."/>
            <person name="Zhao L."/>
            <person name="Hu C.X."/>
            <person name="Zhou Y.K."/>
            <person name="Han B.P."/>
            <person name="Song L.R."/>
            <person name="Shu W.S."/>
        </authorList>
    </citation>
    <scope>NUCLEOTIDE SEQUENCE [LARGE SCALE GENOMIC DNA]</scope>
    <source>
        <strain evidence="1 2">FACHB-1370</strain>
    </source>
</reference>
<organism evidence="1 2">
    <name type="scientific">Planktothricoides raciborskii FACHB-1370</name>
    <dbReference type="NCBI Taxonomy" id="2949576"/>
    <lineage>
        <taxon>Bacteria</taxon>
        <taxon>Bacillati</taxon>
        <taxon>Cyanobacteriota</taxon>
        <taxon>Cyanophyceae</taxon>
        <taxon>Oscillatoriophycideae</taxon>
        <taxon>Oscillatoriales</taxon>
        <taxon>Oscillatoriaceae</taxon>
        <taxon>Planktothricoides</taxon>
    </lineage>
</organism>
<comment type="caution">
    <text evidence="1">The sequence shown here is derived from an EMBL/GenBank/DDBJ whole genome shotgun (WGS) entry which is preliminary data.</text>
</comment>
<evidence type="ECO:0000313" key="1">
    <source>
        <dbReference type="EMBL" id="MBD2542818.1"/>
    </source>
</evidence>
<dbReference type="Proteomes" id="UP000641954">
    <property type="component" value="Unassembled WGS sequence"/>
</dbReference>
<sequence length="70" mass="7394">MLGCVSRGKISGANQQFPFPAPVKTGAGCLYVGAKHTLREGFAYGQLILGFDSQYLYPNASPLPAVTAVF</sequence>
<dbReference type="RefSeq" id="WP_190877116.1">
    <property type="nucleotide sequence ID" value="NZ_JACJSK010000003.1"/>
</dbReference>
<gene>
    <name evidence="1" type="ORF">H6G72_02875</name>
</gene>
<protein>
    <submittedName>
        <fullName evidence="1">Uncharacterized protein</fullName>
    </submittedName>
</protein>
<dbReference type="EMBL" id="JACJSK010000003">
    <property type="protein sequence ID" value="MBD2542818.1"/>
    <property type="molecule type" value="Genomic_DNA"/>
</dbReference>
<evidence type="ECO:0000313" key="2">
    <source>
        <dbReference type="Proteomes" id="UP000641954"/>
    </source>
</evidence>
<proteinExistence type="predicted"/>